<proteinExistence type="predicted"/>
<dbReference type="Gene3D" id="3.40.50.10610">
    <property type="entry name" value="ABC-type transport auxiliary lipoprotein component"/>
    <property type="match status" value="1"/>
</dbReference>
<protein>
    <recommendedName>
        <fullName evidence="3">Lipoprotein</fullName>
    </recommendedName>
</protein>
<dbReference type="EMBL" id="LT828648">
    <property type="protein sequence ID" value="SLM49075.1"/>
    <property type="molecule type" value="Genomic_DNA"/>
</dbReference>
<dbReference type="AlphaFoldDB" id="A0A1W1I7W5"/>
<reference evidence="1 2" key="1">
    <citation type="submission" date="2017-03" db="EMBL/GenBank/DDBJ databases">
        <authorList>
            <person name="Afonso C.L."/>
            <person name="Miller P.J."/>
            <person name="Scott M.A."/>
            <person name="Spackman E."/>
            <person name="Goraichik I."/>
            <person name="Dimitrov K.M."/>
            <person name="Suarez D.L."/>
            <person name="Swayne D.E."/>
        </authorList>
    </citation>
    <scope>NUCLEOTIDE SEQUENCE [LARGE SCALE GENOMIC DNA]</scope>
    <source>
        <strain evidence="1">Genome sequencing of Nitrospira japonica strain NJ11</strain>
    </source>
</reference>
<keyword evidence="2" id="KW-1185">Reference proteome</keyword>
<evidence type="ECO:0000313" key="2">
    <source>
        <dbReference type="Proteomes" id="UP000192042"/>
    </source>
</evidence>
<sequence length="221" mass="24308">MLAGCTPFHLSDMYSVSTPKPASLDASVLTAQPLMTFPAAAPAALQGYRPVVSHALSEALAASTPSFHEIPPIETLNRISSNGLVADYEEMAAGFSRSGIFDRQRLEKIGAALGVRYVLQPGLADFSEAIGDRLMLAGWRVVKMRAATLRLWMRLWDMRTGEILWEATGEATVTSELIEDTPTIPVHEIARRLWARILAEHLLGDKIKVGFQLRDEKPVVR</sequence>
<dbReference type="STRING" id="1325564.NSJP_2908"/>
<dbReference type="Proteomes" id="UP000192042">
    <property type="component" value="Chromosome I"/>
</dbReference>
<gene>
    <name evidence="1" type="ORF">NSJP_2908</name>
</gene>
<accession>A0A1W1I7W5</accession>
<evidence type="ECO:0008006" key="3">
    <source>
        <dbReference type="Google" id="ProtNLM"/>
    </source>
</evidence>
<evidence type="ECO:0000313" key="1">
    <source>
        <dbReference type="EMBL" id="SLM49075.1"/>
    </source>
</evidence>
<dbReference type="RefSeq" id="WP_080887370.1">
    <property type="nucleotide sequence ID" value="NZ_LT828648.1"/>
</dbReference>
<dbReference type="KEGG" id="nja:NSJP_2908"/>
<organism evidence="1 2">
    <name type="scientific">Nitrospira japonica</name>
    <dbReference type="NCBI Taxonomy" id="1325564"/>
    <lineage>
        <taxon>Bacteria</taxon>
        <taxon>Pseudomonadati</taxon>
        <taxon>Nitrospirota</taxon>
        <taxon>Nitrospiria</taxon>
        <taxon>Nitrospirales</taxon>
        <taxon>Nitrospiraceae</taxon>
        <taxon>Nitrospira</taxon>
    </lineage>
</organism>
<name>A0A1W1I7W5_9BACT</name>
<dbReference type="OrthoDB" id="9777244at2"/>